<feature type="transmembrane region" description="Helical" evidence="1">
    <location>
        <begin position="59"/>
        <end position="83"/>
    </location>
</feature>
<keyword evidence="1" id="KW-0812">Transmembrane</keyword>
<feature type="transmembrane region" description="Helical" evidence="1">
    <location>
        <begin position="104"/>
        <end position="124"/>
    </location>
</feature>
<sequence length="234" mass="27484">MRKWIGSILFLSMIVLSIFTITQDVFRIQLDEYRFDDILKINFVYYSKSEIKYSMLNTVNIICYFGSLIFGYLFLMQDFFCASRKYRRMLLIRFQKKGLLFRKFIINGLIKSLILAIIFASSIYGSIYPYRERLIGSSLELVHFVLRIGNLFLFFNIMTLITFIGYIFFDGGKTLLFSGSFIGFILIVDMFLPFTSILVYGKSLNVEFINIITQLVCYTIIGILTYNLLKLVEW</sequence>
<organism evidence="2 3">
    <name type="scientific">Candidatus Fimimorpha faecalis</name>
    <dbReference type="NCBI Taxonomy" id="2840824"/>
    <lineage>
        <taxon>Bacteria</taxon>
        <taxon>Bacillati</taxon>
        <taxon>Bacillota</taxon>
        <taxon>Clostridia</taxon>
        <taxon>Eubacteriales</taxon>
        <taxon>Candidatus Fimimorpha</taxon>
    </lineage>
</organism>
<dbReference type="Proteomes" id="UP000824201">
    <property type="component" value="Unassembled WGS sequence"/>
</dbReference>
<feature type="transmembrane region" description="Helical" evidence="1">
    <location>
        <begin position="181"/>
        <end position="202"/>
    </location>
</feature>
<accession>A0A9D1JDB8</accession>
<dbReference type="EMBL" id="DVHN01000057">
    <property type="protein sequence ID" value="HIR88351.1"/>
    <property type="molecule type" value="Genomic_DNA"/>
</dbReference>
<protein>
    <submittedName>
        <fullName evidence="2">Uncharacterized protein</fullName>
    </submittedName>
</protein>
<feature type="transmembrane region" description="Helical" evidence="1">
    <location>
        <begin position="144"/>
        <end position="169"/>
    </location>
</feature>
<dbReference type="AlphaFoldDB" id="A0A9D1JDB8"/>
<evidence type="ECO:0000256" key="1">
    <source>
        <dbReference type="SAM" id="Phobius"/>
    </source>
</evidence>
<reference evidence="2" key="1">
    <citation type="submission" date="2020-10" db="EMBL/GenBank/DDBJ databases">
        <authorList>
            <person name="Gilroy R."/>
        </authorList>
    </citation>
    <scope>NUCLEOTIDE SEQUENCE</scope>
    <source>
        <strain evidence="2">ChiW13-3771</strain>
    </source>
</reference>
<evidence type="ECO:0000313" key="3">
    <source>
        <dbReference type="Proteomes" id="UP000824201"/>
    </source>
</evidence>
<proteinExistence type="predicted"/>
<reference evidence="2" key="2">
    <citation type="journal article" date="2021" name="PeerJ">
        <title>Extensive microbial diversity within the chicken gut microbiome revealed by metagenomics and culture.</title>
        <authorList>
            <person name="Gilroy R."/>
            <person name="Ravi A."/>
            <person name="Getino M."/>
            <person name="Pursley I."/>
            <person name="Horton D.L."/>
            <person name="Alikhan N.F."/>
            <person name="Baker D."/>
            <person name="Gharbi K."/>
            <person name="Hall N."/>
            <person name="Watson M."/>
            <person name="Adriaenssens E.M."/>
            <person name="Foster-Nyarko E."/>
            <person name="Jarju S."/>
            <person name="Secka A."/>
            <person name="Antonio M."/>
            <person name="Oren A."/>
            <person name="Chaudhuri R.R."/>
            <person name="La Ragione R."/>
            <person name="Hildebrand F."/>
            <person name="Pallen M.J."/>
        </authorList>
    </citation>
    <scope>NUCLEOTIDE SEQUENCE</scope>
    <source>
        <strain evidence="2">ChiW13-3771</strain>
    </source>
</reference>
<evidence type="ECO:0000313" key="2">
    <source>
        <dbReference type="EMBL" id="HIR88351.1"/>
    </source>
</evidence>
<keyword evidence="1" id="KW-0472">Membrane</keyword>
<keyword evidence="1" id="KW-1133">Transmembrane helix</keyword>
<comment type="caution">
    <text evidence="2">The sequence shown here is derived from an EMBL/GenBank/DDBJ whole genome shotgun (WGS) entry which is preliminary data.</text>
</comment>
<name>A0A9D1JDB8_9FIRM</name>
<gene>
    <name evidence="2" type="ORF">IAC96_05310</name>
</gene>
<feature type="transmembrane region" description="Helical" evidence="1">
    <location>
        <begin position="208"/>
        <end position="229"/>
    </location>
</feature>